<evidence type="ECO:0000313" key="8">
    <source>
        <dbReference type="Proteomes" id="UP000054560"/>
    </source>
</evidence>
<evidence type="ECO:0000256" key="3">
    <source>
        <dbReference type="ARBA" id="ARBA00022833"/>
    </source>
</evidence>
<dbReference type="InterPro" id="IPR006612">
    <property type="entry name" value="THAP_Znf"/>
</dbReference>
<dbReference type="Proteomes" id="UP000054560">
    <property type="component" value="Unassembled WGS sequence"/>
</dbReference>
<sequence length="391" mass="43569">MCGAVWCKATAKKDNPAVHVPKKLELRREWLELIRPNYSEHDLTRELRVCHKHFKPEQFHQVNKYTKLLKGELPMTFEEECTYYDISDEEVRQRVATGRKRNRRREEEGEVSIGTGRGILALAASAAELETGSGATEGMVRGVLEEKNNRITSLLTEVGVHAETNTKLRIENERLRQAVKQVKTSIRQVIKESLPPPPQPVPPPVPPPVLRQPANNMLPSAVSPPHAAQNMATHHVEGAEGMDVAGDNGGAMDTDELNDGVHHAQQEQQQQLQIQNQEQQAQVQQQQVHEQEQAQQQQAQQQQAQVQYEVPHINQHDPMEVHQVNNTTAAVAAVVAAAQMAAEQQQQQQVHQPQAQQQPQQQPQQHGMLATPPVVDVSVAVQPADGSAMSQ</sequence>
<evidence type="ECO:0000259" key="6">
    <source>
        <dbReference type="PROSITE" id="PS50950"/>
    </source>
</evidence>
<gene>
    <name evidence="7" type="ORF">SARC_01973</name>
</gene>
<feature type="region of interest" description="Disordered" evidence="5">
    <location>
        <begin position="241"/>
        <end position="273"/>
    </location>
</feature>
<evidence type="ECO:0000256" key="5">
    <source>
        <dbReference type="SAM" id="MobiDB-lite"/>
    </source>
</evidence>
<keyword evidence="8" id="KW-1185">Reference proteome</keyword>
<keyword evidence="4" id="KW-0238">DNA-binding</keyword>
<reference evidence="7 8" key="1">
    <citation type="submission" date="2011-02" db="EMBL/GenBank/DDBJ databases">
        <title>The Genome Sequence of Sphaeroforma arctica JP610.</title>
        <authorList>
            <consortium name="The Broad Institute Genome Sequencing Platform"/>
            <person name="Russ C."/>
            <person name="Cuomo C."/>
            <person name="Young S.K."/>
            <person name="Zeng Q."/>
            <person name="Gargeya S."/>
            <person name="Alvarado L."/>
            <person name="Berlin A."/>
            <person name="Chapman S.B."/>
            <person name="Chen Z."/>
            <person name="Freedman E."/>
            <person name="Gellesch M."/>
            <person name="Goldberg J."/>
            <person name="Griggs A."/>
            <person name="Gujja S."/>
            <person name="Heilman E."/>
            <person name="Heiman D."/>
            <person name="Howarth C."/>
            <person name="Mehta T."/>
            <person name="Neiman D."/>
            <person name="Pearson M."/>
            <person name="Roberts A."/>
            <person name="Saif S."/>
            <person name="Shea T."/>
            <person name="Shenoy N."/>
            <person name="Sisk P."/>
            <person name="Stolte C."/>
            <person name="Sykes S."/>
            <person name="White J."/>
            <person name="Yandava C."/>
            <person name="Burger G."/>
            <person name="Gray M.W."/>
            <person name="Holland P.W.H."/>
            <person name="King N."/>
            <person name="Lang F.B.F."/>
            <person name="Roger A.J."/>
            <person name="Ruiz-Trillo I."/>
            <person name="Haas B."/>
            <person name="Nusbaum C."/>
            <person name="Birren B."/>
        </authorList>
    </citation>
    <scope>NUCLEOTIDE SEQUENCE [LARGE SCALE GENOMIC DNA]</scope>
    <source>
        <strain evidence="7 8">JP610</strain>
    </source>
</reference>
<organism evidence="7 8">
    <name type="scientific">Sphaeroforma arctica JP610</name>
    <dbReference type="NCBI Taxonomy" id="667725"/>
    <lineage>
        <taxon>Eukaryota</taxon>
        <taxon>Ichthyosporea</taxon>
        <taxon>Ichthyophonida</taxon>
        <taxon>Sphaeroforma</taxon>
    </lineage>
</organism>
<dbReference type="RefSeq" id="XP_014159766.1">
    <property type="nucleotide sequence ID" value="XM_014304291.1"/>
</dbReference>
<dbReference type="GeneID" id="25902477"/>
<dbReference type="PROSITE" id="PS50950">
    <property type="entry name" value="ZF_THAP"/>
    <property type="match status" value="1"/>
</dbReference>
<dbReference type="Gene3D" id="6.20.210.20">
    <property type="entry name" value="THAP domain"/>
    <property type="match status" value="1"/>
</dbReference>
<proteinExistence type="predicted"/>
<evidence type="ECO:0000256" key="4">
    <source>
        <dbReference type="ARBA" id="ARBA00023125"/>
    </source>
</evidence>
<protein>
    <recommendedName>
        <fullName evidence="6">THAP-type domain-containing protein</fullName>
    </recommendedName>
</protein>
<dbReference type="EMBL" id="KQ241680">
    <property type="protein sequence ID" value="KNC85864.1"/>
    <property type="molecule type" value="Genomic_DNA"/>
</dbReference>
<dbReference type="SUPFAM" id="SSF57716">
    <property type="entry name" value="Glucocorticoid receptor-like (DNA-binding domain)"/>
    <property type="match status" value="1"/>
</dbReference>
<dbReference type="InterPro" id="IPR038441">
    <property type="entry name" value="THAP_Znf_sf"/>
</dbReference>
<evidence type="ECO:0000256" key="1">
    <source>
        <dbReference type="ARBA" id="ARBA00022723"/>
    </source>
</evidence>
<feature type="region of interest" description="Disordered" evidence="5">
    <location>
        <begin position="343"/>
        <end position="391"/>
    </location>
</feature>
<name>A0A0L0GAD1_9EUKA</name>
<feature type="compositionally biased region" description="Pro residues" evidence="5">
    <location>
        <begin position="194"/>
        <end position="210"/>
    </location>
</feature>
<keyword evidence="1" id="KW-0479">Metal-binding</keyword>
<dbReference type="Pfam" id="PF05485">
    <property type="entry name" value="THAP"/>
    <property type="match status" value="1"/>
</dbReference>
<feature type="region of interest" description="Disordered" evidence="5">
    <location>
        <begin position="191"/>
        <end position="229"/>
    </location>
</feature>
<feature type="domain" description="THAP-type" evidence="6">
    <location>
        <begin position="1"/>
        <end position="77"/>
    </location>
</feature>
<dbReference type="AlphaFoldDB" id="A0A0L0GAD1"/>
<dbReference type="GO" id="GO:0008270">
    <property type="term" value="F:zinc ion binding"/>
    <property type="evidence" value="ECO:0007669"/>
    <property type="project" value="UniProtKB-KW"/>
</dbReference>
<evidence type="ECO:0000313" key="7">
    <source>
        <dbReference type="EMBL" id="KNC85864.1"/>
    </source>
</evidence>
<feature type="compositionally biased region" description="Low complexity" evidence="5">
    <location>
        <begin position="343"/>
        <end position="365"/>
    </location>
</feature>
<keyword evidence="2" id="KW-0863">Zinc-finger</keyword>
<accession>A0A0L0GAD1</accession>
<keyword evidence="3" id="KW-0862">Zinc</keyword>
<dbReference type="GO" id="GO:0003677">
    <property type="term" value="F:DNA binding"/>
    <property type="evidence" value="ECO:0007669"/>
    <property type="project" value="UniProtKB-KW"/>
</dbReference>
<evidence type="ECO:0000256" key="2">
    <source>
        <dbReference type="ARBA" id="ARBA00022771"/>
    </source>
</evidence>